<evidence type="ECO:0000313" key="2">
    <source>
        <dbReference type="Proteomes" id="UP000321261"/>
    </source>
</evidence>
<dbReference type="AlphaFoldDB" id="A0A561SIF7"/>
<keyword evidence="2" id="KW-1185">Reference proteome</keyword>
<reference evidence="1 2" key="1">
    <citation type="submission" date="2019-06" db="EMBL/GenBank/DDBJ databases">
        <title>Sequencing the genomes of 1000 actinobacteria strains.</title>
        <authorList>
            <person name="Klenk H.-P."/>
        </authorList>
    </citation>
    <scope>NUCLEOTIDE SEQUENCE [LARGE SCALE GENOMIC DNA]</scope>
    <source>
        <strain evidence="1 2">DSM 45671</strain>
    </source>
</reference>
<sequence>MTPVQDSSQVHPCSCGESTGRSITIRGDHAHCCTFVEITLRLGTDPAKLAGACHRCDCRFDDMFECPASSLGWVPTRRGPSD</sequence>
<evidence type="ECO:0000313" key="1">
    <source>
        <dbReference type="EMBL" id="TWF74669.1"/>
    </source>
</evidence>
<gene>
    <name evidence="1" type="ORF">FHX44_11550</name>
</gene>
<organism evidence="1 2">
    <name type="scientific">Pseudonocardia hierapolitana</name>
    <dbReference type="NCBI Taxonomy" id="1128676"/>
    <lineage>
        <taxon>Bacteria</taxon>
        <taxon>Bacillati</taxon>
        <taxon>Actinomycetota</taxon>
        <taxon>Actinomycetes</taxon>
        <taxon>Pseudonocardiales</taxon>
        <taxon>Pseudonocardiaceae</taxon>
        <taxon>Pseudonocardia</taxon>
    </lineage>
</organism>
<protein>
    <submittedName>
        <fullName evidence="1">Uncharacterized protein</fullName>
    </submittedName>
</protein>
<dbReference type="Proteomes" id="UP000321261">
    <property type="component" value="Unassembled WGS sequence"/>
</dbReference>
<dbReference type="OrthoDB" id="3213529at2"/>
<name>A0A561SIF7_9PSEU</name>
<proteinExistence type="predicted"/>
<dbReference type="EMBL" id="VIWU01000001">
    <property type="protein sequence ID" value="TWF74669.1"/>
    <property type="molecule type" value="Genomic_DNA"/>
</dbReference>
<accession>A0A561SIF7</accession>
<comment type="caution">
    <text evidence="1">The sequence shown here is derived from an EMBL/GenBank/DDBJ whole genome shotgun (WGS) entry which is preliminary data.</text>
</comment>